<dbReference type="PANTHER" id="PTHR40758:SF1">
    <property type="entry name" value="CONSERVED PROTEIN"/>
    <property type="match status" value="1"/>
</dbReference>
<dbReference type="PANTHER" id="PTHR40758">
    <property type="entry name" value="CONSERVED PROTEIN"/>
    <property type="match status" value="1"/>
</dbReference>
<dbReference type="Proteomes" id="UP000612282">
    <property type="component" value="Unassembled WGS sequence"/>
</dbReference>
<protein>
    <recommendedName>
        <fullName evidence="1">Mycothiol-dependent maleylpyruvate isomerase metal-binding domain-containing protein</fullName>
    </recommendedName>
</protein>
<sequence>MDWLTPDRYLSAMESEAARFAAAVSGRDPGEAVPTCPDWTVRDLVTHVGTGHRLSAAVVSARAGAPGPYELIDAPEDPREWTAWLVSGAAGLIGAVREQGFATRVWTWIPEHPTVGFWLRRMLHDLIVHRFDADPGGDLDEDLALDGVADILLCYAQPRFAVHGTGETLQFTTGAHGWHVTLTPDGVSWRPGTGPADVEVQASPRDLLLILNRRRPPAVVHGDAALLAKWLAATRF</sequence>
<gene>
    <name evidence="2" type="ORF">Aco03nite_088220</name>
</gene>
<evidence type="ECO:0000313" key="3">
    <source>
        <dbReference type="Proteomes" id="UP000612282"/>
    </source>
</evidence>
<dbReference type="SUPFAM" id="SSF109854">
    <property type="entry name" value="DinB/YfiT-like putative metalloenzymes"/>
    <property type="match status" value="1"/>
</dbReference>
<dbReference type="InterPro" id="IPR034660">
    <property type="entry name" value="DinB/YfiT-like"/>
</dbReference>
<dbReference type="Gene3D" id="1.20.120.450">
    <property type="entry name" value="dinb family like domain"/>
    <property type="match status" value="1"/>
</dbReference>
<evidence type="ECO:0000259" key="1">
    <source>
        <dbReference type="Pfam" id="PF11716"/>
    </source>
</evidence>
<dbReference type="Pfam" id="PF11716">
    <property type="entry name" value="MDMPI_N"/>
    <property type="match status" value="1"/>
</dbReference>
<accession>A0ABQ3XPI1</accession>
<dbReference type="EMBL" id="BOMG01000108">
    <property type="protein sequence ID" value="GID60418.1"/>
    <property type="molecule type" value="Genomic_DNA"/>
</dbReference>
<feature type="domain" description="Mycothiol-dependent maleylpyruvate isomerase metal-binding" evidence="1">
    <location>
        <begin position="12"/>
        <end position="133"/>
    </location>
</feature>
<evidence type="ECO:0000313" key="2">
    <source>
        <dbReference type="EMBL" id="GID60418.1"/>
    </source>
</evidence>
<reference evidence="2 3" key="1">
    <citation type="submission" date="2021-01" db="EMBL/GenBank/DDBJ databases">
        <title>Whole genome shotgun sequence of Actinoplanes couchii NBRC 106145.</title>
        <authorList>
            <person name="Komaki H."/>
            <person name="Tamura T."/>
        </authorList>
    </citation>
    <scope>NUCLEOTIDE SEQUENCE [LARGE SCALE GENOMIC DNA]</scope>
    <source>
        <strain evidence="2 3">NBRC 106145</strain>
    </source>
</reference>
<dbReference type="NCBIfam" id="TIGR03083">
    <property type="entry name" value="maleylpyruvate isomerase family mycothiol-dependent enzyme"/>
    <property type="match status" value="1"/>
</dbReference>
<proteinExistence type="predicted"/>
<keyword evidence="3" id="KW-1185">Reference proteome</keyword>
<name>A0ABQ3XPI1_9ACTN</name>
<dbReference type="InterPro" id="IPR017517">
    <property type="entry name" value="Maleyloyr_isom"/>
</dbReference>
<comment type="caution">
    <text evidence="2">The sequence shown here is derived from an EMBL/GenBank/DDBJ whole genome shotgun (WGS) entry which is preliminary data.</text>
</comment>
<dbReference type="RefSeq" id="WP_203807418.1">
    <property type="nucleotide sequence ID" value="NZ_BAAAQE010000112.1"/>
</dbReference>
<dbReference type="InterPro" id="IPR024344">
    <property type="entry name" value="MDMPI_metal-binding"/>
</dbReference>
<organism evidence="2 3">
    <name type="scientific">Actinoplanes couchii</name>
    <dbReference type="NCBI Taxonomy" id="403638"/>
    <lineage>
        <taxon>Bacteria</taxon>
        <taxon>Bacillati</taxon>
        <taxon>Actinomycetota</taxon>
        <taxon>Actinomycetes</taxon>
        <taxon>Micromonosporales</taxon>
        <taxon>Micromonosporaceae</taxon>
        <taxon>Actinoplanes</taxon>
    </lineage>
</organism>